<protein>
    <recommendedName>
        <fullName evidence="3">Beta-lactamase-related domain-containing protein</fullName>
    </recommendedName>
</protein>
<feature type="signal peptide" evidence="2">
    <location>
        <begin position="1"/>
        <end position="19"/>
    </location>
</feature>
<dbReference type="PANTHER" id="PTHR43283:SF11">
    <property type="entry name" value="BETA-LACTAMASE-RELATED DOMAIN-CONTAINING PROTEIN"/>
    <property type="match status" value="1"/>
</dbReference>
<keyword evidence="1" id="KW-0378">Hydrolase</keyword>
<reference evidence="4" key="1">
    <citation type="submission" date="2022-07" db="EMBL/GenBank/DDBJ databases">
        <title>Genome Sequence of Leucocoprinus birnbaumii.</title>
        <authorList>
            <person name="Buettner E."/>
        </authorList>
    </citation>
    <scope>NUCLEOTIDE SEQUENCE</scope>
    <source>
        <strain evidence="4">VT141</strain>
    </source>
</reference>
<dbReference type="InterPro" id="IPR050789">
    <property type="entry name" value="Diverse_Enzym_Activities"/>
</dbReference>
<dbReference type="PANTHER" id="PTHR43283">
    <property type="entry name" value="BETA-LACTAMASE-RELATED"/>
    <property type="match status" value="1"/>
</dbReference>
<dbReference type="EMBL" id="JANIEX010000531">
    <property type="protein sequence ID" value="KAJ3565881.1"/>
    <property type="molecule type" value="Genomic_DNA"/>
</dbReference>
<evidence type="ECO:0000259" key="3">
    <source>
        <dbReference type="Pfam" id="PF00144"/>
    </source>
</evidence>
<keyword evidence="2" id="KW-0732">Signal</keyword>
<sequence length="438" mass="47619">MIVFSTLLKLLPFVGLSFGFPSKTLSHKFPGARTGIKNPSALQDLEKNITAYIVPANYGSASFNQVRALYPGAVGIVGNEGTIVSHFSSGYALQYADANGTELPKRSWVPLAKDSIFDMASLTKMFTTILALQQLEKGTIALNGTVASYLPGFEAGGKENVTVEMLLTHTAGFDADPDPGLWNGYATLEERRQAILTTAVIHTPGIVYLYSDLSFMSIQLLLEHITSTPLDELLKQGLTGPLKMTSTFYNRGNVEYAADELIASKIVATEYQIEVLGSVEPQRRQPVWGTVHDENAWGVDGVSGHAGLYSNAEDVAVFCQMILNNGTYGGTRVLKGETVDLIFTNFNTAFPGNAHGLGFELDQNYWSGPMHSLQTAGHTGYTGTSLAIDRPQEAELPLMDTPKILDDDARDLYDEQSIDVSSDYCDEDTSIWEVQSGQ</sequence>
<feature type="domain" description="Beta-lactamase-related" evidence="3">
    <location>
        <begin position="71"/>
        <end position="390"/>
    </location>
</feature>
<dbReference type="AlphaFoldDB" id="A0AAD5YUP1"/>
<dbReference type="SUPFAM" id="SSF56601">
    <property type="entry name" value="beta-lactamase/transpeptidase-like"/>
    <property type="match status" value="1"/>
</dbReference>
<organism evidence="4 5">
    <name type="scientific">Leucocoprinus birnbaumii</name>
    <dbReference type="NCBI Taxonomy" id="56174"/>
    <lineage>
        <taxon>Eukaryota</taxon>
        <taxon>Fungi</taxon>
        <taxon>Dikarya</taxon>
        <taxon>Basidiomycota</taxon>
        <taxon>Agaricomycotina</taxon>
        <taxon>Agaricomycetes</taxon>
        <taxon>Agaricomycetidae</taxon>
        <taxon>Agaricales</taxon>
        <taxon>Agaricineae</taxon>
        <taxon>Agaricaceae</taxon>
        <taxon>Leucocoprinus</taxon>
    </lineage>
</organism>
<dbReference type="InterPro" id="IPR001466">
    <property type="entry name" value="Beta-lactam-related"/>
</dbReference>
<dbReference type="Pfam" id="PF00144">
    <property type="entry name" value="Beta-lactamase"/>
    <property type="match status" value="1"/>
</dbReference>
<dbReference type="Gene3D" id="3.40.710.10">
    <property type="entry name" value="DD-peptidase/beta-lactamase superfamily"/>
    <property type="match status" value="1"/>
</dbReference>
<name>A0AAD5YUP1_9AGAR</name>
<feature type="chain" id="PRO_5041918948" description="Beta-lactamase-related domain-containing protein" evidence="2">
    <location>
        <begin position="20"/>
        <end position="438"/>
    </location>
</feature>
<evidence type="ECO:0000313" key="4">
    <source>
        <dbReference type="EMBL" id="KAJ3565881.1"/>
    </source>
</evidence>
<evidence type="ECO:0000313" key="5">
    <source>
        <dbReference type="Proteomes" id="UP001213000"/>
    </source>
</evidence>
<evidence type="ECO:0000256" key="1">
    <source>
        <dbReference type="ARBA" id="ARBA00022801"/>
    </source>
</evidence>
<dbReference type="InterPro" id="IPR012338">
    <property type="entry name" value="Beta-lactam/transpept-like"/>
</dbReference>
<keyword evidence="5" id="KW-1185">Reference proteome</keyword>
<proteinExistence type="predicted"/>
<dbReference type="Proteomes" id="UP001213000">
    <property type="component" value="Unassembled WGS sequence"/>
</dbReference>
<accession>A0AAD5YUP1</accession>
<comment type="caution">
    <text evidence="4">The sequence shown here is derived from an EMBL/GenBank/DDBJ whole genome shotgun (WGS) entry which is preliminary data.</text>
</comment>
<dbReference type="GO" id="GO:0016787">
    <property type="term" value="F:hydrolase activity"/>
    <property type="evidence" value="ECO:0007669"/>
    <property type="project" value="UniProtKB-KW"/>
</dbReference>
<gene>
    <name evidence="4" type="ORF">NP233_g7361</name>
</gene>
<evidence type="ECO:0000256" key="2">
    <source>
        <dbReference type="SAM" id="SignalP"/>
    </source>
</evidence>